<dbReference type="Pfam" id="PF00957">
    <property type="entry name" value="Synaptobrevin"/>
    <property type="match status" value="1"/>
</dbReference>
<evidence type="ECO:0000313" key="4">
    <source>
        <dbReference type="Proteomes" id="UP000591131"/>
    </source>
</evidence>
<dbReference type="EMBL" id="JAAPAO010000314">
    <property type="protein sequence ID" value="KAF4663526.1"/>
    <property type="molecule type" value="Genomic_DNA"/>
</dbReference>
<dbReference type="Proteomes" id="UP000591131">
    <property type="component" value="Unassembled WGS sequence"/>
</dbReference>
<dbReference type="SUPFAM" id="SSF58038">
    <property type="entry name" value="SNARE fusion complex"/>
    <property type="match status" value="1"/>
</dbReference>
<dbReference type="AlphaFoldDB" id="A0A7J6LWH5"/>
<name>A0A7J6LWH5_PERCH</name>
<dbReference type="CDD" id="cd15843">
    <property type="entry name" value="R-SNARE"/>
    <property type="match status" value="1"/>
</dbReference>
<keyword evidence="1" id="KW-0472">Membrane</keyword>
<keyword evidence="1" id="KW-1133">Transmembrane helix</keyword>
<proteinExistence type="predicted"/>
<feature type="transmembrane region" description="Helical" evidence="1">
    <location>
        <begin position="240"/>
        <end position="260"/>
    </location>
</feature>
<comment type="caution">
    <text evidence="3">The sequence shown here is derived from an EMBL/GenBank/DDBJ whole genome shotgun (WGS) entry which is preliminary data.</text>
</comment>
<feature type="domain" description="V-SNARE coiled-coil homology" evidence="2">
    <location>
        <begin position="195"/>
        <end position="256"/>
    </location>
</feature>
<accession>A0A7J6LWH5</accession>
<reference evidence="3 4" key="1">
    <citation type="submission" date="2020-04" db="EMBL/GenBank/DDBJ databases">
        <title>Perkinsus chesapeaki whole genome sequence.</title>
        <authorList>
            <person name="Bogema D.R."/>
        </authorList>
    </citation>
    <scope>NUCLEOTIDE SEQUENCE [LARGE SCALE GENOMIC DNA]</scope>
    <source>
        <strain evidence="3">ATCC PRA-425</strain>
    </source>
</reference>
<evidence type="ECO:0000259" key="2">
    <source>
        <dbReference type="Pfam" id="PF00957"/>
    </source>
</evidence>
<gene>
    <name evidence="3" type="ORF">FOL47_005701</name>
</gene>
<dbReference type="InterPro" id="IPR042855">
    <property type="entry name" value="V_SNARE_CC"/>
</dbReference>
<dbReference type="InterPro" id="IPR051097">
    <property type="entry name" value="Synaptobrevin-like_transport"/>
</dbReference>
<protein>
    <recommendedName>
        <fullName evidence="2">V-SNARE coiled-coil homology domain-containing protein</fullName>
    </recommendedName>
</protein>
<dbReference type="PANTHER" id="PTHR21136:SF168">
    <property type="entry name" value="VESICLE-ASSOCIATED MEMBRANE PROTEIN 9"/>
    <property type="match status" value="1"/>
</dbReference>
<organism evidence="3 4">
    <name type="scientific">Perkinsus chesapeaki</name>
    <name type="common">Clam parasite</name>
    <name type="synonym">Perkinsus andrewsi</name>
    <dbReference type="NCBI Taxonomy" id="330153"/>
    <lineage>
        <taxon>Eukaryota</taxon>
        <taxon>Sar</taxon>
        <taxon>Alveolata</taxon>
        <taxon>Perkinsozoa</taxon>
        <taxon>Perkinsea</taxon>
        <taxon>Perkinsida</taxon>
        <taxon>Perkinsidae</taxon>
        <taxon>Perkinsus</taxon>
    </lineage>
</organism>
<sequence length="262" mass="29857">MPGAQEEAQVSYLAVARLRDQAVLLSYFNPAISSRERSQIETVFFEEIHKPNAAIPGSRRVSDVGQGVNNRIYILTDTNAICVYVACLKEGQDDYSLRYPVTTAWELCEDMRKSIEASGVRLDDVPAEGLSRPNRKRMKEIMSKYNNPTENNKTARVKEKVDEVHGVMQDNVGSWGVPSRALKAPGLEIDVLHQVRRIIENQETTESLGRRTEDMNRQAHIFLRQSADLKRQMQIRNIKLRIILAIIVICIIVYIIVPIVRR</sequence>
<dbReference type="OrthoDB" id="190375at2759"/>
<dbReference type="PANTHER" id="PTHR21136">
    <property type="entry name" value="SNARE PROTEINS"/>
    <property type="match status" value="1"/>
</dbReference>
<keyword evidence="1" id="KW-0812">Transmembrane</keyword>
<dbReference type="Gene3D" id="1.20.5.110">
    <property type="match status" value="1"/>
</dbReference>
<evidence type="ECO:0000313" key="3">
    <source>
        <dbReference type="EMBL" id="KAF4663526.1"/>
    </source>
</evidence>
<keyword evidence="4" id="KW-1185">Reference proteome</keyword>
<evidence type="ECO:0000256" key="1">
    <source>
        <dbReference type="SAM" id="Phobius"/>
    </source>
</evidence>